<dbReference type="EMBL" id="QGDL01000010">
    <property type="protein sequence ID" value="PWJ27966.1"/>
    <property type="molecule type" value="Genomic_DNA"/>
</dbReference>
<dbReference type="Gene3D" id="1.10.260.40">
    <property type="entry name" value="lambda repressor-like DNA-binding domains"/>
    <property type="match status" value="1"/>
</dbReference>
<dbReference type="SUPFAM" id="SSF47413">
    <property type="entry name" value="lambda repressor-like DNA-binding domains"/>
    <property type="match status" value="1"/>
</dbReference>
<dbReference type="GO" id="GO:0003677">
    <property type="term" value="F:DNA binding"/>
    <property type="evidence" value="ECO:0007669"/>
    <property type="project" value="InterPro"/>
</dbReference>
<dbReference type="RefSeq" id="WP_109732321.1">
    <property type="nucleotide sequence ID" value="NZ_QGDL01000010.1"/>
</dbReference>
<organism evidence="1 2">
    <name type="scientific">Faecalicatena orotica</name>
    <dbReference type="NCBI Taxonomy" id="1544"/>
    <lineage>
        <taxon>Bacteria</taxon>
        <taxon>Bacillati</taxon>
        <taxon>Bacillota</taxon>
        <taxon>Clostridia</taxon>
        <taxon>Lachnospirales</taxon>
        <taxon>Lachnospiraceae</taxon>
        <taxon>Faecalicatena</taxon>
    </lineage>
</organism>
<gene>
    <name evidence="1" type="ORF">A8806_110141</name>
</gene>
<reference evidence="1 2" key="1">
    <citation type="submission" date="2018-05" db="EMBL/GenBank/DDBJ databases">
        <title>The Hungate 1000. A catalogue of reference genomes from the rumen microbiome.</title>
        <authorList>
            <person name="Kelly W."/>
        </authorList>
    </citation>
    <scope>NUCLEOTIDE SEQUENCE [LARGE SCALE GENOMIC DNA]</scope>
    <source>
        <strain evidence="1 2">NLAE-zl-C242</strain>
    </source>
</reference>
<dbReference type="Proteomes" id="UP000245845">
    <property type="component" value="Unassembled WGS sequence"/>
</dbReference>
<name>A0A2Y9BHN5_9FIRM</name>
<evidence type="ECO:0000313" key="2">
    <source>
        <dbReference type="Proteomes" id="UP000245845"/>
    </source>
</evidence>
<dbReference type="InterPro" id="IPR010982">
    <property type="entry name" value="Lambda_DNA-bd_dom_sf"/>
</dbReference>
<dbReference type="OrthoDB" id="9774673at2"/>
<sequence length="108" mass="12960">MNFKLFSELYDEAKKCENVDSFIDNRENMSELKNMQIDNAVLLLRFIYEVAHMGIKDIREYLGLPRPNFCERYEIKLRTLEDWEYGKNPVPQHLTKLLSYTLVEDFMS</sequence>
<accession>A0A2Y9BHN5</accession>
<keyword evidence="2" id="KW-1185">Reference proteome</keyword>
<comment type="caution">
    <text evidence="1">The sequence shown here is derived from an EMBL/GenBank/DDBJ whole genome shotgun (WGS) entry which is preliminary data.</text>
</comment>
<protein>
    <submittedName>
        <fullName evidence="1">Uncharacterized protein</fullName>
    </submittedName>
</protein>
<evidence type="ECO:0000313" key="1">
    <source>
        <dbReference type="EMBL" id="PWJ27966.1"/>
    </source>
</evidence>
<proteinExistence type="predicted"/>
<dbReference type="AlphaFoldDB" id="A0A2Y9BHN5"/>